<dbReference type="InterPro" id="IPR029058">
    <property type="entry name" value="AB_hydrolase_fold"/>
</dbReference>
<dbReference type="Gene3D" id="3.40.50.1820">
    <property type="entry name" value="alpha/beta hydrolase"/>
    <property type="match status" value="1"/>
</dbReference>
<name>A0AAW1M2N3_SAPOF</name>
<sequence>MVSNLKYEEEFITTRSKLRLFTCRWIPQNQEQKALVFLCHGYAMESSISMQGTANRLANAGYGVYGIDYYGHGKSEGLHGYIPSFGDLVQDCSDHFTNVCEREENKGKRRFMLGESMGGAVALLLHRKMPEFWNGAVLVAPMCKISDDVRPSELTIKLLSKLANLMPKWKIVPGKDIVDAAIRDPAKRIEARSNPYWYTGRPRLKTAEELFNASVDIEGRLNEVTLPFILIHGGDDKVVDPDISKMLYHTSISIDKTFKLYPGMWHALTFGELPENIDIVFKDIIEWLDKRSHKGYSALEQERKSKEDNIVHSGQHYSRVIIL</sequence>
<dbReference type="Pfam" id="PF12146">
    <property type="entry name" value="Hydrolase_4"/>
    <property type="match status" value="1"/>
</dbReference>
<dbReference type="InterPro" id="IPR051044">
    <property type="entry name" value="MAG_DAG_Lipase"/>
</dbReference>
<dbReference type="InterPro" id="IPR022742">
    <property type="entry name" value="Hydrolase_4"/>
</dbReference>
<proteinExistence type="predicted"/>
<dbReference type="PRINTS" id="PR00111">
    <property type="entry name" value="ABHYDROLASE"/>
</dbReference>
<keyword evidence="3" id="KW-1185">Reference proteome</keyword>
<evidence type="ECO:0000313" key="3">
    <source>
        <dbReference type="Proteomes" id="UP001443914"/>
    </source>
</evidence>
<dbReference type="Proteomes" id="UP001443914">
    <property type="component" value="Unassembled WGS sequence"/>
</dbReference>
<accession>A0AAW1M2N3</accession>
<dbReference type="AlphaFoldDB" id="A0AAW1M2N3"/>
<organism evidence="2 3">
    <name type="scientific">Saponaria officinalis</name>
    <name type="common">Common soapwort</name>
    <name type="synonym">Lychnis saponaria</name>
    <dbReference type="NCBI Taxonomy" id="3572"/>
    <lineage>
        <taxon>Eukaryota</taxon>
        <taxon>Viridiplantae</taxon>
        <taxon>Streptophyta</taxon>
        <taxon>Embryophyta</taxon>
        <taxon>Tracheophyta</taxon>
        <taxon>Spermatophyta</taxon>
        <taxon>Magnoliopsida</taxon>
        <taxon>eudicotyledons</taxon>
        <taxon>Gunneridae</taxon>
        <taxon>Pentapetalae</taxon>
        <taxon>Caryophyllales</taxon>
        <taxon>Caryophyllaceae</taxon>
        <taxon>Caryophylleae</taxon>
        <taxon>Saponaria</taxon>
    </lineage>
</organism>
<dbReference type="FunFam" id="3.40.50.1820:FF:000036">
    <property type="entry name" value="Alpha/beta-Hydrolases superfamily protein"/>
    <property type="match status" value="1"/>
</dbReference>
<protein>
    <recommendedName>
        <fullName evidence="1">Serine aminopeptidase S33 domain-containing protein</fullName>
    </recommendedName>
</protein>
<comment type="caution">
    <text evidence="2">The sequence shown here is derived from an EMBL/GenBank/DDBJ whole genome shotgun (WGS) entry which is preliminary data.</text>
</comment>
<dbReference type="InterPro" id="IPR000073">
    <property type="entry name" value="AB_hydrolase_1"/>
</dbReference>
<gene>
    <name evidence="2" type="ORF">RND81_03G104400</name>
</gene>
<evidence type="ECO:0000259" key="1">
    <source>
        <dbReference type="Pfam" id="PF12146"/>
    </source>
</evidence>
<dbReference type="PANTHER" id="PTHR11614">
    <property type="entry name" value="PHOSPHOLIPASE-RELATED"/>
    <property type="match status" value="1"/>
</dbReference>
<reference evidence="2" key="1">
    <citation type="submission" date="2024-03" db="EMBL/GenBank/DDBJ databases">
        <title>WGS assembly of Saponaria officinalis var. Norfolk2.</title>
        <authorList>
            <person name="Jenkins J."/>
            <person name="Shu S."/>
            <person name="Grimwood J."/>
            <person name="Barry K."/>
            <person name="Goodstein D."/>
            <person name="Schmutz J."/>
            <person name="Leebens-Mack J."/>
            <person name="Osbourn A."/>
        </authorList>
    </citation>
    <scope>NUCLEOTIDE SEQUENCE [LARGE SCALE GENOMIC DNA]</scope>
    <source>
        <strain evidence="2">JIC</strain>
    </source>
</reference>
<dbReference type="SUPFAM" id="SSF53474">
    <property type="entry name" value="alpha/beta-Hydrolases"/>
    <property type="match status" value="1"/>
</dbReference>
<feature type="domain" description="Serine aminopeptidase S33" evidence="1">
    <location>
        <begin position="30"/>
        <end position="270"/>
    </location>
</feature>
<dbReference type="EMBL" id="JBDFQZ010000003">
    <property type="protein sequence ID" value="KAK9741420.1"/>
    <property type="molecule type" value="Genomic_DNA"/>
</dbReference>
<evidence type="ECO:0000313" key="2">
    <source>
        <dbReference type="EMBL" id="KAK9741420.1"/>
    </source>
</evidence>